<dbReference type="Gene3D" id="3.40.50.150">
    <property type="entry name" value="Vaccinia Virus protein VP39"/>
    <property type="match status" value="1"/>
</dbReference>
<comment type="similarity">
    <text evidence="1">Belongs to the methyltransferase superfamily. L-isoaspartyl/D-aspartyl protein methyltransferase family.</text>
</comment>
<dbReference type="PANTHER" id="PTHR11579:SF18">
    <property type="entry name" value="PROTEIN-L-ISOASPARTATE O-METHYLTRANSFERASE"/>
    <property type="match status" value="1"/>
</dbReference>
<dbReference type="InterPro" id="IPR029063">
    <property type="entry name" value="SAM-dependent_MTases_sf"/>
</dbReference>
<sequence length="244" mass="27748">MSGLLGYLFGYWIRNKTFWKGGKMLDNEQKIQQARTNMIQQMLRPWNILNQRVLDVFDVVSRDQFVPKEYEAVAFSESRIPLNETHLMLPPVFEGRFLQEIAIQDHERVLIVGTGSGFLAACASRLGNEVVTVDMVERFNVNAEAITRELGYSNIEYKTGKIQDVYQELGTFDAIIFTASMGEVPAEYFELLNEKGRLLAVAGKPNAMSATVFSKIAGQIRNTPVFERDLERLVGFEDKAEFVF</sequence>
<evidence type="ECO:0000256" key="2">
    <source>
        <dbReference type="ARBA" id="ARBA00013346"/>
    </source>
</evidence>
<name>A0A9D1Q5R8_9GAMM</name>
<protein>
    <recommendedName>
        <fullName evidence="2">Protein-L-isoaspartate O-methyltransferase</fullName>
    </recommendedName>
    <alternativeName>
        <fullName evidence="3">Protein L-isoaspartyl methyltransferase</fullName>
    </alternativeName>
</protein>
<dbReference type="GO" id="GO:0005737">
    <property type="term" value="C:cytoplasm"/>
    <property type="evidence" value="ECO:0007669"/>
    <property type="project" value="TreeGrafter"/>
</dbReference>
<accession>A0A9D1Q5R8</accession>
<dbReference type="PANTHER" id="PTHR11579">
    <property type="entry name" value="PROTEIN-L-ISOASPARTATE O-METHYLTRANSFERASE"/>
    <property type="match status" value="1"/>
</dbReference>
<reference evidence="4" key="2">
    <citation type="submission" date="2021-04" db="EMBL/GenBank/DDBJ databases">
        <authorList>
            <person name="Gilroy R."/>
        </authorList>
    </citation>
    <scope>NUCLEOTIDE SEQUENCE</scope>
    <source>
        <strain evidence="4">CHK160-9182</strain>
    </source>
</reference>
<proteinExistence type="inferred from homology"/>
<evidence type="ECO:0000256" key="3">
    <source>
        <dbReference type="ARBA" id="ARBA00030757"/>
    </source>
</evidence>
<organism evidence="4 5">
    <name type="scientific">Candidatus Ignatzschineria merdigallinarum</name>
    <dbReference type="NCBI Taxonomy" id="2838621"/>
    <lineage>
        <taxon>Bacteria</taxon>
        <taxon>Pseudomonadati</taxon>
        <taxon>Pseudomonadota</taxon>
        <taxon>Gammaproteobacteria</taxon>
        <taxon>Cardiobacteriales</taxon>
        <taxon>Ignatzschineriaceae</taxon>
        <taxon>Ignatzschineria</taxon>
    </lineage>
</organism>
<dbReference type="InterPro" id="IPR000682">
    <property type="entry name" value="PCMT"/>
</dbReference>
<dbReference type="AlphaFoldDB" id="A0A9D1Q5R8"/>
<dbReference type="SUPFAM" id="SSF53335">
    <property type="entry name" value="S-adenosyl-L-methionine-dependent methyltransferases"/>
    <property type="match status" value="1"/>
</dbReference>
<dbReference type="Pfam" id="PF01135">
    <property type="entry name" value="PCMT"/>
    <property type="match status" value="1"/>
</dbReference>
<comment type="caution">
    <text evidence="4">The sequence shown here is derived from an EMBL/GenBank/DDBJ whole genome shotgun (WGS) entry which is preliminary data.</text>
</comment>
<evidence type="ECO:0000313" key="5">
    <source>
        <dbReference type="Proteomes" id="UP000823934"/>
    </source>
</evidence>
<dbReference type="GO" id="GO:0004719">
    <property type="term" value="F:protein-L-isoaspartate (D-aspartate) O-methyltransferase activity"/>
    <property type="evidence" value="ECO:0007669"/>
    <property type="project" value="InterPro"/>
</dbReference>
<evidence type="ECO:0000256" key="1">
    <source>
        <dbReference type="ARBA" id="ARBA00005369"/>
    </source>
</evidence>
<gene>
    <name evidence="4" type="ORF">H9889_08270</name>
</gene>
<reference evidence="4" key="1">
    <citation type="journal article" date="2021" name="PeerJ">
        <title>Extensive microbial diversity within the chicken gut microbiome revealed by metagenomics and culture.</title>
        <authorList>
            <person name="Gilroy R."/>
            <person name="Ravi A."/>
            <person name="Getino M."/>
            <person name="Pursley I."/>
            <person name="Horton D.L."/>
            <person name="Alikhan N.F."/>
            <person name="Baker D."/>
            <person name="Gharbi K."/>
            <person name="Hall N."/>
            <person name="Watson M."/>
            <person name="Adriaenssens E.M."/>
            <person name="Foster-Nyarko E."/>
            <person name="Jarju S."/>
            <person name="Secka A."/>
            <person name="Antonio M."/>
            <person name="Oren A."/>
            <person name="Chaudhuri R.R."/>
            <person name="La Ragione R."/>
            <person name="Hildebrand F."/>
            <person name="Pallen M.J."/>
        </authorList>
    </citation>
    <scope>NUCLEOTIDE SEQUENCE</scope>
    <source>
        <strain evidence="4">CHK160-9182</strain>
    </source>
</reference>
<evidence type="ECO:0000313" key="4">
    <source>
        <dbReference type="EMBL" id="HIW07300.1"/>
    </source>
</evidence>
<dbReference type="Proteomes" id="UP000823934">
    <property type="component" value="Unassembled WGS sequence"/>
</dbReference>
<dbReference type="EMBL" id="DXHP01000183">
    <property type="protein sequence ID" value="HIW07300.1"/>
    <property type="molecule type" value="Genomic_DNA"/>
</dbReference>
<dbReference type="CDD" id="cd02440">
    <property type="entry name" value="AdoMet_MTases"/>
    <property type="match status" value="1"/>
</dbReference>